<evidence type="ECO:0000313" key="3">
    <source>
        <dbReference type="Proteomes" id="UP000249526"/>
    </source>
</evidence>
<dbReference type="AlphaFoldDB" id="A0A8G1QXB8"/>
<dbReference type="EMBL" id="KZ825071">
    <property type="protein sequence ID" value="RAH54597.1"/>
    <property type="molecule type" value="Genomic_DNA"/>
</dbReference>
<sequence>MDTPGISGGEDDPSHQSYQRRVSGGRKSQNGATLRNLQATSRGVAEFSVIEEGLGADGNSSDARNTSLKPMICQEAHTAYHWSSMWKTLCSADLFRRLPRFQRGLLAAKPVSNDVSTSEASCGSFLRCHAWDGGGSLSCKDNPGFNIYSQHYTSGFLE</sequence>
<evidence type="ECO:0000313" key="2">
    <source>
        <dbReference type="EMBL" id="RAH54597.1"/>
    </source>
</evidence>
<dbReference type="GeneID" id="37162197"/>
<keyword evidence="3" id="KW-1185">Reference proteome</keyword>
<protein>
    <submittedName>
        <fullName evidence="2">Uncharacterized protein</fullName>
    </submittedName>
</protein>
<feature type="compositionally biased region" description="Polar residues" evidence="1">
    <location>
        <begin position="15"/>
        <end position="37"/>
    </location>
</feature>
<dbReference type="RefSeq" id="XP_025512519.1">
    <property type="nucleotide sequence ID" value="XM_025658795.1"/>
</dbReference>
<reference evidence="2 3" key="1">
    <citation type="submission" date="2018-02" db="EMBL/GenBank/DDBJ databases">
        <title>The genomes of Aspergillus section Nigri reveals drivers in fungal speciation.</title>
        <authorList>
            <consortium name="DOE Joint Genome Institute"/>
            <person name="Vesth T.C."/>
            <person name="Nybo J."/>
            <person name="Theobald S."/>
            <person name="Brandl J."/>
            <person name="Frisvad J.C."/>
            <person name="Nielsen K.F."/>
            <person name="Lyhne E.K."/>
            <person name="Kogle M.E."/>
            <person name="Kuo A."/>
            <person name="Riley R."/>
            <person name="Clum A."/>
            <person name="Nolan M."/>
            <person name="Lipzen A."/>
            <person name="Salamov A."/>
            <person name="Henrissat B."/>
            <person name="Wiebenga A."/>
            <person name="De vries R.P."/>
            <person name="Grigoriev I.V."/>
            <person name="Mortensen U.H."/>
            <person name="Andersen M.R."/>
            <person name="Baker S.E."/>
        </authorList>
    </citation>
    <scope>NUCLEOTIDE SEQUENCE [LARGE SCALE GENOMIC DNA]</scope>
    <source>
        <strain evidence="2 3">CBS 112811</strain>
    </source>
</reference>
<feature type="region of interest" description="Disordered" evidence="1">
    <location>
        <begin position="1"/>
        <end position="37"/>
    </location>
</feature>
<accession>A0A8G1QXB8</accession>
<gene>
    <name evidence="2" type="ORF">BO85DRAFT_441043</name>
</gene>
<evidence type="ECO:0000256" key="1">
    <source>
        <dbReference type="SAM" id="MobiDB-lite"/>
    </source>
</evidence>
<name>A0A8G1QXB8_9EURO</name>
<organism evidence="2 3">
    <name type="scientific">Aspergillus piperis CBS 112811</name>
    <dbReference type="NCBI Taxonomy" id="1448313"/>
    <lineage>
        <taxon>Eukaryota</taxon>
        <taxon>Fungi</taxon>
        <taxon>Dikarya</taxon>
        <taxon>Ascomycota</taxon>
        <taxon>Pezizomycotina</taxon>
        <taxon>Eurotiomycetes</taxon>
        <taxon>Eurotiomycetidae</taxon>
        <taxon>Eurotiales</taxon>
        <taxon>Aspergillaceae</taxon>
        <taxon>Aspergillus</taxon>
        <taxon>Aspergillus subgen. Circumdati</taxon>
    </lineage>
</organism>
<proteinExistence type="predicted"/>
<dbReference type="Proteomes" id="UP000249526">
    <property type="component" value="Unassembled WGS sequence"/>
</dbReference>